<dbReference type="EMBL" id="CAACVG010010410">
    <property type="protein sequence ID" value="VEN55746.1"/>
    <property type="molecule type" value="Genomic_DNA"/>
</dbReference>
<dbReference type="PANTHER" id="PTHR23199:SF12">
    <property type="entry name" value="NEUROTROPHIN 1-RELATED"/>
    <property type="match status" value="1"/>
</dbReference>
<keyword evidence="3" id="KW-0325">Glycoprotein</keyword>
<dbReference type="SUPFAM" id="SSF57501">
    <property type="entry name" value="Cystine-knot cytokines"/>
    <property type="match status" value="1"/>
</dbReference>
<evidence type="ECO:0000313" key="5">
    <source>
        <dbReference type="EMBL" id="VEN55746.1"/>
    </source>
</evidence>
<evidence type="ECO:0000256" key="3">
    <source>
        <dbReference type="ARBA" id="ARBA00023180"/>
    </source>
</evidence>
<feature type="domain" description="Spaetzle" evidence="4">
    <location>
        <begin position="150"/>
        <end position="225"/>
    </location>
</feature>
<evidence type="ECO:0000256" key="2">
    <source>
        <dbReference type="ARBA" id="ARBA00023157"/>
    </source>
</evidence>
<keyword evidence="2" id="KW-1015">Disulfide bond</keyword>
<evidence type="ECO:0000313" key="6">
    <source>
        <dbReference type="Proteomes" id="UP000410492"/>
    </source>
</evidence>
<accession>A0A653D734</accession>
<dbReference type="InterPro" id="IPR032104">
    <property type="entry name" value="Spaetzle"/>
</dbReference>
<dbReference type="InterPro" id="IPR029034">
    <property type="entry name" value="Cystine-knot_cytokine"/>
</dbReference>
<dbReference type="PANTHER" id="PTHR23199">
    <property type="entry name" value="NEUROTROPHIN 1-RELATED"/>
    <property type="match status" value="1"/>
</dbReference>
<dbReference type="GO" id="GO:0005615">
    <property type="term" value="C:extracellular space"/>
    <property type="evidence" value="ECO:0007669"/>
    <property type="project" value="UniProtKB-ARBA"/>
</dbReference>
<dbReference type="AlphaFoldDB" id="A0A653D734"/>
<keyword evidence="6" id="KW-1185">Reference proteome</keyword>
<evidence type="ECO:0000259" key="4">
    <source>
        <dbReference type="Pfam" id="PF16077"/>
    </source>
</evidence>
<dbReference type="Gene3D" id="2.10.90.10">
    <property type="entry name" value="Cystine-knot cytokines"/>
    <property type="match status" value="1"/>
</dbReference>
<dbReference type="GO" id="GO:0021556">
    <property type="term" value="P:central nervous system formation"/>
    <property type="evidence" value="ECO:0007669"/>
    <property type="project" value="TreeGrafter"/>
</dbReference>
<keyword evidence="1" id="KW-0732">Signal</keyword>
<dbReference type="GO" id="GO:0005121">
    <property type="term" value="F:Toll binding"/>
    <property type="evidence" value="ECO:0007669"/>
    <property type="project" value="TreeGrafter"/>
</dbReference>
<reference evidence="5 6" key="1">
    <citation type="submission" date="2019-01" db="EMBL/GenBank/DDBJ databases">
        <authorList>
            <person name="Sayadi A."/>
        </authorList>
    </citation>
    <scope>NUCLEOTIDE SEQUENCE [LARGE SCALE GENOMIC DNA]</scope>
</reference>
<dbReference type="OrthoDB" id="6359065at2759"/>
<organism evidence="5 6">
    <name type="scientific">Callosobruchus maculatus</name>
    <name type="common">Southern cowpea weevil</name>
    <name type="synonym">Pulse bruchid</name>
    <dbReference type="NCBI Taxonomy" id="64391"/>
    <lineage>
        <taxon>Eukaryota</taxon>
        <taxon>Metazoa</taxon>
        <taxon>Ecdysozoa</taxon>
        <taxon>Arthropoda</taxon>
        <taxon>Hexapoda</taxon>
        <taxon>Insecta</taxon>
        <taxon>Pterygota</taxon>
        <taxon>Neoptera</taxon>
        <taxon>Endopterygota</taxon>
        <taxon>Coleoptera</taxon>
        <taxon>Polyphaga</taxon>
        <taxon>Cucujiformia</taxon>
        <taxon>Chrysomeloidea</taxon>
        <taxon>Chrysomelidae</taxon>
        <taxon>Bruchinae</taxon>
        <taxon>Bruchini</taxon>
        <taxon>Callosobruchus</taxon>
    </lineage>
</organism>
<sequence length="241" mass="27863">MLVRWTVLRTILGVLLLGSTTLTYVAGRPQYSGAEDARTNVTSSILVKRDSDYHHHHHHDSVNRNGERITDRIFFPEDVKDRSDIDLHPRFGDRAPRCANGSTFCEHVDTYPSHFVEEIITKNKHYEDFFSGDDVPIEISNRVAGDLEKPICEAMQQTVYPTLGETSTGEWKYIVNLRNSRNNKHKEILQAVTVEICTGHIIWLSQYHCKRKYTYRRPFSLNETAMTPYFFQNAVCLLLCI</sequence>
<dbReference type="GO" id="GO:0008083">
    <property type="term" value="F:growth factor activity"/>
    <property type="evidence" value="ECO:0007669"/>
    <property type="project" value="TreeGrafter"/>
</dbReference>
<proteinExistence type="predicted"/>
<dbReference type="Pfam" id="PF16077">
    <property type="entry name" value="Spaetzle"/>
    <property type="match status" value="1"/>
</dbReference>
<name>A0A653D734_CALMS</name>
<dbReference type="GO" id="GO:0045087">
    <property type="term" value="P:innate immune response"/>
    <property type="evidence" value="ECO:0007669"/>
    <property type="project" value="TreeGrafter"/>
</dbReference>
<evidence type="ECO:0000256" key="1">
    <source>
        <dbReference type="ARBA" id="ARBA00022729"/>
    </source>
</evidence>
<protein>
    <recommendedName>
        <fullName evidence="4">Spaetzle domain-containing protein</fullName>
    </recommendedName>
</protein>
<dbReference type="Proteomes" id="UP000410492">
    <property type="component" value="Unassembled WGS sequence"/>
</dbReference>
<gene>
    <name evidence="5" type="ORF">CALMAC_LOCUS14840</name>
</gene>
<dbReference type="InterPro" id="IPR052444">
    <property type="entry name" value="Spz/Toll_ligand-like"/>
</dbReference>